<dbReference type="KEGG" id="eac:EAL2_c21900"/>
<gene>
    <name evidence="2" type="ORF">EAL2_c21900</name>
</gene>
<evidence type="ECO:0000313" key="3">
    <source>
        <dbReference type="Proteomes" id="UP000019591"/>
    </source>
</evidence>
<dbReference type="Proteomes" id="UP000019591">
    <property type="component" value="Chromosome"/>
</dbReference>
<feature type="signal peptide" evidence="1">
    <location>
        <begin position="1"/>
        <end position="27"/>
    </location>
</feature>
<dbReference type="PATRIC" id="fig|1286171.3.peg.2139"/>
<feature type="chain" id="PRO_5004915303" evidence="1">
    <location>
        <begin position="28"/>
        <end position="161"/>
    </location>
</feature>
<protein>
    <submittedName>
        <fullName evidence="2">Uncharacterized protein</fullName>
    </submittedName>
</protein>
<evidence type="ECO:0000256" key="1">
    <source>
        <dbReference type="SAM" id="SignalP"/>
    </source>
</evidence>
<accession>W8U9C5</accession>
<sequence>MMKKLVSGVLIGLMLAGSGFVGNPVQAEQSIEAIKPQANYTVTTNSTAVVSGKGDPGTPVLLEVYAQSNNISMQRDADTKNSNFTRRTTKDYFKIGSMGIFVKEIRLSLGENKVIIKSLSDGARIEKIINFKKLEESSVKKSMEQLRESSMTQLMNNMISQ</sequence>
<dbReference type="AlphaFoldDB" id="W8U9C5"/>
<dbReference type="HOGENOM" id="CLU_1641202_0_0_9"/>
<dbReference type="STRING" id="1286171.EAL2_c21900"/>
<keyword evidence="1" id="KW-0732">Signal</keyword>
<proteinExistence type="predicted"/>
<keyword evidence="3" id="KW-1185">Reference proteome</keyword>
<dbReference type="OrthoDB" id="9983637at2"/>
<organism evidence="2 3">
    <name type="scientific">Peptoclostridium acidaminophilum DSM 3953</name>
    <dbReference type="NCBI Taxonomy" id="1286171"/>
    <lineage>
        <taxon>Bacteria</taxon>
        <taxon>Bacillati</taxon>
        <taxon>Bacillota</taxon>
        <taxon>Clostridia</taxon>
        <taxon>Peptostreptococcales</taxon>
        <taxon>Peptoclostridiaceae</taxon>
        <taxon>Peptoclostridium</taxon>
    </lineage>
</organism>
<name>W8U9C5_PEPAC</name>
<reference evidence="2 3" key="1">
    <citation type="journal article" date="2014" name="Genome Announc.">
        <title>Complete Genome Sequence of Amino Acid-Utilizing Eubacterium acidaminophilum al-2 (DSM 3953).</title>
        <authorList>
            <person name="Poehlein A."/>
            <person name="Andreesen J.R."/>
            <person name="Daniel R."/>
        </authorList>
    </citation>
    <scope>NUCLEOTIDE SEQUENCE [LARGE SCALE GENOMIC DNA]</scope>
    <source>
        <strain evidence="2 3">DSM 3953</strain>
    </source>
</reference>
<dbReference type="EMBL" id="CP007452">
    <property type="protein sequence ID" value="AHM57471.1"/>
    <property type="molecule type" value="Genomic_DNA"/>
</dbReference>
<evidence type="ECO:0000313" key="2">
    <source>
        <dbReference type="EMBL" id="AHM57471.1"/>
    </source>
</evidence>
<dbReference type="RefSeq" id="WP_148295990.1">
    <property type="nucleotide sequence ID" value="NZ_CP007452.1"/>
</dbReference>